<evidence type="ECO:0000256" key="1">
    <source>
        <dbReference type="SAM" id="Phobius"/>
    </source>
</evidence>
<dbReference type="Proteomes" id="UP000243180">
    <property type="component" value="Chromosome"/>
</dbReference>
<dbReference type="GO" id="GO:0005886">
    <property type="term" value="C:plasma membrane"/>
    <property type="evidence" value="ECO:0007669"/>
    <property type="project" value="TreeGrafter"/>
</dbReference>
<name>A0A1B4XCH4_9GAMM</name>
<accession>A0A1B4XCH4</accession>
<dbReference type="Gene3D" id="3.40.50.620">
    <property type="entry name" value="HUPs"/>
    <property type="match status" value="1"/>
</dbReference>
<dbReference type="FunCoup" id="A0A1B4XCH4">
    <property type="interactions" value="95"/>
</dbReference>
<dbReference type="PANTHER" id="PTHR30336:SF4">
    <property type="entry name" value="ENVELOPE BIOGENESIS FACTOR ELYC"/>
    <property type="match status" value="1"/>
</dbReference>
<dbReference type="InterPro" id="IPR051599">
    <property type="entry name" value="Cell_Envelope_Assoc"/>
</dbReference>
<dbReference type="AlphaFoldDB" id="A0A1B4XCH4"/>
<keyword evidence="1" id="KW-1133">Transmembrane helix</keyword>
<dbReference type="InParanoid" id="A0A1B4XCH4"/>
<feature type="domain" description="DUF218" evidence="2">
    <location>
        <begin position="85"/>
        <end position="249"/>
    </location>
</feature>
<evidence type="ECO:0000313" key="4">
    <source>
        <dbReference type="Proteomes" id="UP000243180"/>
    </source>
</evidence>
<protein>
    <recommendedName>
        <fullName evidence="2">DUF218 domain-containing protein</fullName>
    </recommendedName>
</protein>
<organism evidence="3 4">
    <name type="scientific">Sulfuricaulis limicola</name>
    <dbReference type="NCBI Taxonomy" id="1620215"/>
    <lineage>
        <taxon>Bacteria</taxon>
        <taxon>Pseudomonadati</taxon>
        <taxon>Pseudomonadota</taxon>
        <taxon>Gammaproteobacteria</taxon>
        <taxon>Acidiferrobacterales</taxon>
        <taxon>Acidiferrobacteraceae</taxon>
        <taxon>Sulfuricaulis</taxon>
    </lineage>
</organism>
<dbReference type="RefSeq" id="WP_172425865.1">
    <property type="nucleotide sequence ID" value="NZ_AP014879.1"/>
</dbReference>
<keyword evidence="1" id="KW-0472">Membrane</keyword>
<dbReference type="KEGG" id="slim:SCL_0201"/>
<dbReference type="PANTHER" id="PTHR30336">
    <property type="entry name" value="INNER MEMBRANE PROTEIN, PROBABLE PERMEASE"/>
    <property type="match status" value="1"/>
</dbReference>
<proteinExistence type="predicted"/>
<sequence length="272" mass="29713">MVDILPKIQALFLLPPGIIIVIALLGFLIQIRWQLFGSLIVLASTGALLVLSLPLTGHQLMRGIESRFPPLRLPAATDTGALPGAIVILGGGRYTEAPEYGGGDSVNTLALERLRYGAWLHRLTGLPILVSGGRPYGEALSEAELMQASLASDFRVQVKWVENKSANTYENARYTKLMLAEAGVRRVYLVTHAAHMPRAVWAFENQGLSTVPAPMGFTTLNKEDRETLGYFPSAYGLRLSSNALRERLGLFWYQRKYGEAEPPAGTVPAPAR</sequence>
<keyword evidence="4" id="KW-1185">Reference proteome</keyword>
<dbReference type="GO" id="GO:0000270">
    <property type="term" value="P:peptidoglycan metabolic process"/>
    <property type="evidence" value="ECO:0007669"/>
    <property type="project" value="TreeGrafter"/>
</dbReference>
<feature type="transmembrane region" description="Helical" evidence="1">
    <location>
        <begin position="35"/>
        <end position="57"/>
    </location>
</feature>
<gene>
    <name evidence="3" type="ORF">SCL_0201</name>
</gene>
<dbReference type="Pfam" id="PF02698">
    <property type="entry name" value="DUF218"/>
    <property type="match status" value="1"/>
</dbReference>
<dbReference type="GO" id="GO:0043164">
    <property type="term" value="P:Gram-negative-bacterium-type cell wall biogenesis"/>
    <property type="evidence" value="ECO:0007669"/>
    <property type="project" value="TreeGrafter"/>
</dbReference>
<reference evidence="3 4" key="1">
    <citation type="submission" date="2015-05" db="EMBL/GenBank/DDBJ databases">
        <title>Complete genome sequence of a sulfur-oxidizing gammaproteobacterium strain HA5.</title>
        <authorList>
            <person name="Miura A."/>
            <person name="Kojima H."/>
            <person name="Fukui M."/>
        </authorList>
    </citation>
    <scope>NUCLEOTIDE SEQUENCE [LARGE SCALE GENOMIC DNA]</scope>
    <source>
        <strain evidence="3 4">HA5</strain>
    </source>
</reference>
<evidence type="ECO:0000259" key="2">
    <source>
        <dbReference type="Pfam" id="PF02698"/>
    </source>
</evidence>
<dbReference type="InterPro" id="IPR003848">
    <property type="entry name" value="DUF218"/>
</dbReference>
<keyword evidence="1" id="KW-0812">Transmembrane</keyword>
<evidence type="ECO:0000313" key="3">
    <source>
        <dbReference type="EMBL" id="BAV32523.1"/>
    </source>
</evidence>
<dbReference type="CDD" id="cd06259">
    <property type="entry name" value="YdcF-like"/>
    <property type="match status" value="1"/>
</dbReference>
<feature type="transmembrane region" description="Helical" evidence="1">
    <location>
        <begin position="12"/>
        <end position="29"/>
    </location>
</feature>
<dbReference type="InterPro" id="IPR014729">
    <property type="entry name" value="Rossmann-like_a/b/a_fold"/>
</dbReference>
<dbReference type="EMBL" id="AP014879">
    <property type="protein sequence ID" value="BAV32523.1"/>
    <property type="molecule type" value="Genomic_DNA"/>
</dbReference>